<dbReference type="RefSeq" id="WP_340277399.1">
    <property type="nucleotide sequence ID" value="NZ_JBAKIA010000024.1"/>
</dbReference>
<feature type="signal peptide" evidence="1">
    <location>
        <begin position="1"/>
        <end position="20"/>
    </location>
</feature>
<accession>A0ABU8TR90</accession>
<dbReference type="InterPro" id="IPR011050">
    <property type="entry name" value="Pectin_lyase_fold/virulence"/>
</dbReference>
<evidence type="ECO:0000313" key="3">
    <source>
        <dbReference type="EMBL" id="MEJ8476688.1"/>
    </source>
</evidence>
<feature type="chain" id="PRO_5046709607" evidence="1">
    <location>
        <begin position="21"/>
        <end position="1243"/>
    </location>
</feature>
<gene>
    <name evidence="3" type="ORF">V6575_21615</name>
</gene>
<proteinExistence type="predicted"/>
<dbReference type="SUPFAM" id="SSF51126">
    <property type="entry name" value="Pectin lyase-like"/>
    <property type="match status" value="1"/>
</dbReference>
<dbReference type="Gene3D" id="2.160.20.10">
    <property type="entry name" value="Single-stranded right-handed beta-helix, Pectin lyase-like"/>
    <property type="match status" value="1"/>
</dbReference>
<keyword evidence="4" id="KW-1185">Reference proteome</keyword>
<evidence type="ECO:0000259" key="2">
    <source>
        <dbReference type="Pfam" id="PF13229"/>
    </source>
</evidence>
<evidence type="ECO:0000256" key="1">
    <source>
        <dbReference type="SAM" id="SignalP"/>
    </source>
</evidence>
<dbReference type="InterPro" id="IPR012334">
    <property type="entry name" value="Pectin_lyas_fold"/>
</dbReference>
<sequence>MAMSIAYRALLVSWTFAAGALTLPDSLPVGPAGMAVAQELTEFELLPGRRQLAPTEKEVTIDSLTFGAEVAIERWKALQADPVLRTFDGYFEIFREVARIESLERASLLAGVGLEGELSVAAVTIHADLLANHLTADAAGKAALAALVASEGALFADDKIERLKVSYALILDYLEDVEAAELVIALAERFSRDGLDDLAVETFSDFVPYYFSLIEDPDQRQALVTLASEKAKLLKDPDVLRALGEMVTNAPRAEKVALAQLAFDRLDPAYLTGFLDKVPQTRRITVEAWIHGTENLKGAKLSADARDLAERATASADLVAFELVFAAQPDADARNTLLKQSLEADISAGYPLLAYQKLTNLPFEPQDALPLYLALIEQFADHGYAAYVAVLAEDIAAAVAGGKAVLEDDRKRALFAALETVTDGALVDRVVTALPGTQQLGARAKLRAAIRGAFAGPVDQPLAASPLALPADADAALAAAVALINGDMPTGEAGEAPPEDFELLKQVADQLWSYKGRRALLAGFVAGETDPVLRQVVALGVTANPAFDATDAEGEKVATAVGALRPSLKPSNIKDLLGASIGAVDEEAVPSGQSLVRYARYLASKGDRLNSSVARTDSETRGLSEAWAVFNGATSATDGLKAIVDYRTRVEAFRRLAIARADVLDRKGWLNSAIRDGAPGPVMPGFGAYGIAGDGRLTMKTSAEGSFPETRVPFMPNLLVGPETVTSHLPVVRKRSLDGALASVARRGETRATRLVRFSSEHYDGLINLGAREYVFLNAGTSTPRIIFITQGTVTASELVSQIQANDPDAISYDNGIVTLNVPLAVNEGATLVLSGLDIKEFRFNTNKGAFLVNSGDLYIDGVTVSSFDEKTRQPSYVEDGGKTPKFRPFLLSWGNSHTYATSSRFVALGYAGGRTYGLSLSAGPADEKSKRLHTEPPTGTFINNSLDNLYYGFYTYEAEDVVVVGNELVNGVIYGLDPHDWSYNLMMAYNTAYGTQKKHGIIISREVDDSYIVGNLSFENKGSGIMLDRLSYGTIVFANDASHNKGDGFAAMESPCVLVDSNYFGENRRAGIKVRNSWDVHVADNIVAGNRAAGIEAYIDNLRSADASEFRNFEKDPVLPVATMSSLGNEIRGNTVGVSIRGATETLYYRNRFIDQAPKLASGDVKPLALDLVSRSVKDGVRVRSACVPRITIEKSCSLYDKGIIFSQVAQPRYLGAEAADNYCVDVEGSPQALWFSGEGVE</sequence>
<name>A0ABU8TR90_9HYPH</name>
<dbReference type="EMBL" id="JBAKIA010000024">
    <property type="protein sequence ID" value="MEJ8476688.1"/>
    <property type="molecule type" value="Genomic_DNA"/>
</dbReference>
<dbReference type="Proteomes" id="UP001385499">
    <property type="component" value="Unassembled WGS sequence"/>
</dbReference>
<protein>
    <submittedName>
        <fullName evidence="3">Right-handed parallel beta-helix repeat-containing protein</fullName>
    </submittedName>
</protein>
<dbReference type="Pfam" id="PF13229">
    <property type="entry name" value="Beta_helix"/>
    <property type="match status" value="1"/>
</dbReference>
<dbReference type="SMART" id="SM00710">
    <property type="entry name" value="PbH1"/>
    <property type="match status" value="7"/>
</dbReference>
<feature type="domain" description="Right handed beta helix" evidence="2">
    <location>
        <begin position="992"/>
        <end position="1099"/>
    </location>
</feature>
<comment type="caution">
    <text evidence="3">The sequence shown here is derived from an EMBL/GenBank/DDBJ whole genome shotgun (WGS) entry which is preliminary data.</text>
</comment>
<dbReference type="InterPro" id="IPR039448">
    <property type="entry name" value="Beta_helix"/>
</dbReference>
<reference evidence="3 4" key="1">
    <citation type="submission" date="2024-02" db="EMBL/GenBank/DDBJ databases">
        <title>Roseibium algae sp. nov., isolated from marine alga (Grateloupia sp.), showing potential in myo-inositol conversion.</title>
        <authorList>
            <person name="Wang Y."/>
        </authorList>
    </citation>
    <scope>NUCLEOTIDE SEQUENCE [LARGE SCALE GENOMIC DNA]</scope>
    <source>
        <strain evidence="3 4">H3510</strain>
    </source>
</reference>
<evidence type="ECO:0000313" key="4">
    <source>
        <dbReference type="Proteomes" id="UP001385499"/>
    </source>
</evidence>
<organism evidence="3 4">
    <name type="scientific">Roseibium algae</name>
    <dbReference type="NCBI Taxonomy" id="3123038"/>
    <lineage>
        <taxon>Bacteria</taxon>
        <taxon>Pseudomonadati</taxon>
        <taxon>Pseudomonadota</taxon>
        <taxon>Alphaproteobacteria</taxon>
        <taxon>Hyphomicrobiales</taxon>
        <taxon>Stappiaceae</taxon>
        <taxon>Roseibium</taxon>
    </lineage>
</organism>
<dbReference type="InterPro" id="IPR006626">
    <property type="entry name" value="PbH1"/>
</dbReference>
<keyword evidence="1" id="KW-0732">Signal</keyword>